<dbReference type="KEGG" id="lvi:G7068_02230"/>
<evidence type="ECO:0000256" key="1">
    <source>
        <dbReference type="ARBA" id="ARBA00023125"/>
    </source>
</evidence>
<dbReference type="PROSITE" id="PS50943">
    <property type="entry name" value="HTH_CROC1"/>
    <property type="match status" value="1"/>
</dbReference>
<reference evidence="4 5" key="1">
    <citation type="submission" date="2020-03" db="EMBL/GenBank/DDBJ databases">
        <title>Leucobacter sp. nov., isolated from beetles.</title>
        <authorList>
            <person name="Hyun D.-W."/>
            <person name="Bae J.-W."/>
        </authorList>
    </citation>
    <scope>NUCLEOTIDE SEQUENCE [LARGE SCALE GENOMIC DNA]</scope>
    <source>
        <strain evidence="4 5">HDW9C</strain>
    </source>
</reference>
<keyword evidence="2" id="KW-0472">Membrane</keyword>
<evidence type="ECO:0000256" key="2">
    <source>
        <dbReference type="SAM" id="Phobius"/>
    </source>
</evidence>
<evidence type="ECO:0000259" key="3">
    <source>
        <dbReference type="PROSITE" id="PS50943"/>
    </source>
</evidence>
<accession>A0A6G7XJ85</accession>
<gene>
    <name evidence="4" type="ORF">G7068_02230</name>
</gene>
<name>A0A6G7XJ85_9MICO</name>
<dbReference type="Proteomes" id="UP000502677">
    <property type="component" value="Chromosome"/>
</dbReference>
<sequence>MMNTRISELRQNLGWSQERLASESGVATRTIQRLEAGNDVSLETLSLIADALDVSVEELFTDVAAEGAVKAASDFENRKREQVAGRAREIHGWRLLYIGIGVIVTILISALVTLGSLPSTLFIIAGAYWAGGALILRFLVSSVLSARLDRRYPLTVPHR</sequence>
<evidence type="ECO:0000313" key="4">
    <source>
        <dbReference type="EMBL" id="QIK64660.1"/>
    </source>
</evidence>
<dbReference type="SUPFAM" id="SSF47413">
    <property type="entry name" value="lambda repressor-like DNA-binding domains"/>
    <property type="match status" value="1"/>
</dbReference>
<evidence type="ECO:0000313" key="5">
    <source>
        <dbReference type="Proteomes" id="UP000502677"/>
    </source>
</evidence>
<dbReference type="InterPro" id="IPR010982">
    <property type="entry name" value="Lambda_DNA-bd_dom_sf"/>
</dbReference>
<keyword evidence="1" id="KW-0238">DNA-binding</keyword>
<keyword evidence="5" id="KW-1185">Reference proteome</keyword>
<dbReference type="AlphaFoldDB" id="A0A6G7XJ85"/>
<dbReference type="EMBL" id="CP049863">
    <property type="protein sequence ID" value="QIK64660.1"/>
    <property type="molecule type" value="Genomic_DNA"/>
</dbReference>
<protein>
    <submittedName>
        <fullName evidence="4">Helix-turn-helix domain-containing protein</fullName>
    </submittedName>
</protein>
<dbReference type="Pfam" id="PF01381">
    <property type="entry name" value="HTH_3"/>
    <property type="match status" value="1"/>
</dbReference>
<dbReference type="InterPro" id="IPR001387">
    <property type="entry name" value="Cro/C1-type_HTH"/>
</dbReference>
<feature type="transmembrane region" description="Helical" evidence="2">
    <location>
        <begin position="121"/>
        <end position="140"/>
    </location>
</feature>
<keyword evidence="2" id="KW-1133">Transmembrane helix</keyword>
<feature type="transmembrane region" description="Helical" evidence="2">
    <location>
        <begin position="95"/>
        <end position="115"/>
    </location>
</feature>
<dbReference type="PANTHER" id="PTHR46558:SF4">
    <property type="entry name" value="DNA-BIDING PHAGE PROTEIN"/>
    <property type="match status" value="1"/>
</dbReference>
<dbReference type="Gene3D" id="1.10.260.40">
    <property type="entry name" value="lambda repressor-like DNA-binding domains"/>
    <property type="match status" value="1"/>
</dbReference>
<dbReference type="GO" id="GO:0003677">
    <property type="term" value="F:DNA binding"/>
    <property type="evidence" value="ECO:0007669"/>
    <property type="project" value="UniProtKB-KW"/>
</dbReference>
<proteinExistence type="predicted"/>
<dbReference type="CDD" id="cd00093">
    <property type="entry name" value="HTH_XRE"/>
    <property type="match status" value="1"/>
</dbReference>
<dbReference type="PANTHER" id="PTHR46558">
    <property type="entry name" value="TRACRIPTIONAL REGULATORY PROTEIN-RELATED-RELATED"/>
    <property type="match status" value="1"/>
</dbReference>
<feature type="domain" description="HTH cro/C1-type" evidence="3">
    <location>
        <begin position="6"/>
        <end position="59"/>
    </location>
</feature>
<organism evidence="4 5">
    <name type="scientific">Leucobacter viscericola</name>
    <dbReference type="NCBI Taxonomy" id="2714935"/>
    <lineage>
        <taxon>Bacteria</taxon>
        <taxon>Bacillati</taxon>
        <taxon>Actinomycetota</taxon>
        <taxon>Actinomycetes</taxon>
        <taxon>Micrococcales</taxon>
        <taxon>Microbacteriaceae</taxon>
        <taxon>Leucobacter</taxon>
    </lineage>
</organism>
<dbReference type="SMART" id="SM00530">
    <property type="entry name" value="HTH_XRE"/>
    <property type="match status" value="1"/>
</dbReference>
<keyword evidence="2" id="KW-0812">Transmembrane</keyword>